<dbReference type="NCBIfam" id="TIGR00765">
    <property type="entry name" value="yihY_not_rbn"/>
    <property type="match status" value="1"/>
</dbReference>
<evidence type="ECO:0000256" key="2">
    <source>
        <dbReference type="ARBA" id="ARBA00022475"/>
    </source>
</evidence>
<evidence type="ECO:0000256" key="4">
    <source>
        <dbReference type="ARBA" id="ARBA00022989"/>
    </source>
</evidence>
<reference evidence="8 9" key="1">
    <citation type="submission" date="2019-02" db="EMBL/GenBank/DDBJ databases">
        <title>Deep-cultivation of Planctomycetes and their phenomic and genomic characterization uncovers novel biology.</title>
        <authorList>
            <person name="Wiegand S."/>
            <person name="Jogler M."/>
            <person name="Boedeker C."/>
            <person name="Pinto D."/>
            <person name="Vollmers J."/>
            <person name="Rivas-Marin E."/>
            <person name="Kohn T."/>
            <person name="Peeters S.H."/>
            <person name="Heuer A."/>
            <person name="Rast P."/>
            <person name="Oberbeckmann S."/>
            <person name="Bunk B."/>
            <person name="Jeske O."/>
            <person name="Meyerdierks A."/>
            <person name="Storesund J.E."/>
            <person name="Kallscheuer N."/>
            <person name="Luecker S."/>
            <person name="Lage O.M."/>
            <person name="Pohl T."/>
            <person name="Merkel B.J."/>
            <person name="Hornburger P."/>
            <person name="Mueller R.-W."/>
            <person name="Bruemmer F."/>
            <person name="Labrenz M."/>
            <person name="Spormann A.M."/>
            <person name="Op den Camp H."/>
            <person name="Overmann J."/>
            <person name="Amann R."/>
            <person name="Jetten M.S.M."/>
            <person name="Mascher T."/>
            <person name="Medema M.H."/>
            <person name="Devos D.P."/>
            <person name="Kaster A.-K."/>
            <person name="Ovreas L."/>
            <person name="Rohde M."/>
            <person name="Galperin M.Y."/>
            <person name="Jogler C."/>
        </authorList>
    </citation>
    <scope>NUCLEOTIDE SEQUENCE [LARGE SCALE GENOMIC DNA]</scope>
    <source>
        <strain evidence="8 9">FF011L</strain>
    </source>
</reference>
<evidence type="ECO:0000256" key="5">
    <source>
        <dbReference type="ARBA" id="ARBA00023136"/>
    </source>
</evidence>
<keyword evidence="5 7" id="KW-0472">Membrane</keyword>
<keyword evidence="2" id="KW-1003">Cell membrane</keyword>
<evidence type="ECO:0000313" key="9">
    <source>
        <dbReference type="Proteomes" id="UP000320672"/>
    </source>
</evidence>
<feature type="compositionally biased region" description="Low complexity" evidence="6">
    <location>
        <begin position="448"/>
        <end position="470"/>
    </location>
</feature>
<evidence type="ECO:0000313" key="8">
    <source>
        <dbReference type="EMBL" id="QDS95635.1"/>
    </source>
</evidence>
<keyword evidence="9" id="KW-1185">Reference proteome</keyword>
<feature type="transmembrane region" description="Helical" evidence="7">
    <location>
        <begin position="243"/>
        <end position="259"/>
    </location>
</feature>
<accession>A0A517ML63</accession>
<keyword evidence="4 7" id="KW-1133">Transmembrane helix</keyword>
<feature type="region of interest" description="Disordered" evidence="6">
    <location>
        <begin position="448"/>
        <end position="483"/>
    </location>
</feature>
<feature type="transmembrane region" description="Helical" evidence="7">
    <location>
        <begin position="279"/>
        <end position="306"/>
    </location>
</feature>
<name>A0A517ML63_9BACT</name>
<sequence length="483" mass="53912">MIQRASRYFSDVVRQPRDELTRRQRQLRYLSDLAVHCWRVLRRHRAEGMAAELTYRTIFALIPLTVLGLVMFNIVGGMDEIRDRVEEQLYGFFGVPDVSYRTAENPLDEATERQAADSIRLALSNTIDKVASLDFASIGLVGLVLFIYAALGLTNAVEGIFNSIFEAQDWRPWHLRLAIHWSLITLGTSLLSISLYLSNEVVDYVAGTSVGAGWTASLSHLAAVLASWGMLFLFYYLMPNAKVSWRAAIVGALVAALMWETAKYGFQVYVRTALPYSALYGSLGLIPLFLFWVYVTWWIVLFGLVWTYALQTLHGRVPTKAEDEAVNVISGDPEWMLPIMVEIGRAFQVGGELNREQLVQLLGIPGRSIRDLSEVMIEGGLLRQSDIKSGGGLLPAMPLDKITVADVLQLNPYSRHGHKEGAIWDFMDKLAKTRLPLATQTTIADLVSQSSQPQPANQAKQPGVSNIGIKSKNKSKQPRRRDA</sequence>
<dbReference type="InterPro" id="IPR017039">
    <property type="entry name" value="Virul_fac_BrkB"/>
</dbReference>
<evidence type="ECO:0000256" key="1">
    <source>
        <dbReference type="ARBA" id="ARBA00004651"/>
    </source>
</evidence>
<feature type="transmembrane region" description="Helical" evidence="7">
    <location>
        <begin position="53"/>
        <end position="75"/>
    </location>
</feature>
<feature type="transmembrane region" description="Helical" evidence="7">
    <location>
        <begin position="178"/>
        <end position="197"/>
    </location>
</feature>
<feature type="transmembrane region" description="Helical" evidence="7">
    <location>
        <begin position="135"/>
        <end position="157"/>
    </location>
</feature>
<proteinExistence type="predicted"/>
<dbReference type="GO" id="GO:0005886">
    <property type="term" value="C:plasma membrane"/>
    <property type="evidence" value="ECO:0007669"/>
    <property type="project" value="UniProtKB-SubCell"/>
</dbReference>
<evidence type="ECO:0000256" key="3">
    <source>
        <dbReference type="ARBA" id="ARBA00022692"/>
    </source>
</evidence>
<evidence type="ECO:0000256" key="7">
    <source>
        <dbReference type="SAM" id="Phobius"/>
    </source>
</evidence>
<organism evidence="8 9">
    <name type="scientific">Roseimaritima multifibrata</name>
    <dbReference type="NCBI Taxonomy" id="1930274"/>
    <lineage>
        <taxon>Bacteria</taxon>
        <taxon>Pseudomonadati</taxon>
        <taxon>Planctomycetota</taxon>
        <taxon>Planctomycetia</taxon>
        <taxon>Pirellulales</taxon>
        <taxon>Pirellulaceae</taxon>
        <taxon>Roseimaritima</taxon>
    </lineage>
</organism>
<feature type="compositionally biased region" description="Basic residues" evidence="6">
    <location>
        <begin position="471"/>
        <end position="483"/>
    </location>
</feature>
<dbReference type="EMBL" id="CP036262">
    <property type="protein sequence ID" value="QDS95635.1"/>
    <property type="molecule type" value="Genomic_DNA"/>
</dbReference>
<keyword evidence="3 7" id="KW-0812">Transmembrane</keyword>
<comment type="subcellular location">
    <subcellularLocation>
        <location evidence="1">Cell membrane</location>
        <topology evidence="1">Multi-pass membrane protein</topology>
    </subcellularLocation>
</comment>
<feature type="transmembrane region" description="Helical" evidence="7">
    <location>
        <begin position="217"/>
        <end position="236"/>
    </location>
</feature>
<dbReference type="Proteomes" id="UP000320672">
    <property type="component" value="Chromosome"/>
</dbReference>
<dbReference type="RefSeq" id="WP_145353888.1">
    <property type="nucleotide sequence ID" value="NZ_CP036262.1"/>
</dbReference>
<dbReference type="PANTHER" id="PTHR30213:SF0">
    <property type="entry name" value="UPF0761 MEMBRANE PROTEIN YIHY"/>
    <property type="match status" value="1"/>
</dbReference>
<protein>
    <submittedName>
        <fullName evidence="8">Uncharacterized protein</fullName>
    </submittedName>
</protein>
<dbReference type="Pfam" id="PF03631">
    <property type="entry name" value="Virul_fac_BrkB"/>
    <property type="match status" value="1"/>
</dbReference>
<dbReference type="OrthoDB" id="9808671at2"/>
<gene>
    <name evidence="8" type="ORF">FF011L_44330</name>
</gene>
<dbReference type="PANTHER" id="PTHR30213">
    <property type="entry name" value="INNER MEMBRANE PROTEIN YHJD"/>
    <property type="match status" value="1"/>
</dbReference>
<dbReference type="KEGG" id="rml:FF011L_44330"/>
<evidence type="ECO:0000256" key="6">
    <source>
        <dbReference type="SAM" id="MobiDB-lite"/>
    </source>
</evidence>
<dbReference type="AlphaFoldDB" id="A0A517ML63"/>